<dbReference type="OrthoDB" id="5411533at2759"/>
<dbReference type="InterPro" id="IPR000467">
    <property type="entry name" value="G_patch_dom"/>
</dbReference>
<dbReference type="PIRSF" id="PIRSF031066">
    <property type="entry name" value="Splicing_factor_SPF45"/>
    <property type="match status" value="1"/>
</dbReference>
<dbReference type="FunFam" id="3.30.70.330:FF:000382">
    <property type="entry name" value="G-patch domain-containing protein"/>
    <property type="match status" value="1"/>
</dbReference>
<comment type="function">
    <text evidence="7">Splice factor that binds to the single-stranded 3'AG at the exon/intron border and promotes its utilization in the second catalytic step. Involved in the regulation of alternative splicing and the utilization of cryptic splice sites.</text>
</comment>
<dbReference type="SMART" id="SM00361">
    <property type="entry name" value="RRM_1"/>
    <property type="match status" value="1"/>
</dbReference>
<evidence type="ECO:0000256" key="6">
    <source>
        <dbReference type="ARBA" id="ARBA00023242"/>
    </source>
</evidence>
<feature type="domain" description="G-patch" evidence="9">
    <location>
        <begin position="211"/>
        <end position="251"/>
    </location>
</feature>
<evidence type="ECO:0000256" key="3">
    <source>
        <dbReference type="ARBA" id="ARBA00022664"/>
    </source>
</evidence>
<dbReference type="GO" id="GO:0000380">
    <property type="term" value="P:alternative mRNA splicing, via spliceosome"/>
    <property type="evidence" value="ECO:0007669"/>
    <property type="project" value="TreeGrafter"/>
</dbReference>
<evidence type="ECO:0000313" key="11">
    <source>
        <dbReference type="Proteomes" id="UP000270296"/>
    </source>
</evidence>
<evidence type="ECO:0000313" key="12">
    <source>
        <dbReference type="WBParaSite" id="SBAD_0001020001-mRNA-1"/>
    </source>
</evidence>
<comment type="subunit">
    <text evidence="7">Associates with the spliceosome.</text>
</comment>
<dbReference type="GO" id="GO:0003723">
    <property type="term" value="F:RNA binding"/>
    <property type="evidence" value="ECO:0007669"/>
    <property type="project" value="UniProtKB-UniRule"/>
</dbReference>
<keyword evidence="5 7" id="KW-0508">mRNA splicing</keyword>
<accession>A0A183J1V1</accession>
<comment type="subcellular location">
    <subcellularLocation>
        <location evidence="1 7">Nucleus</location>
    </subcellularLocation>
</comment>
<feature type="region of interest" description="Disordered" evidence="8">
    <location>
        <begin position="1"/>
        <end position="21"/>
    </location>
</feature>
<dbReference type="GO" id="GO:0045292">
    <property type="term" value="P:mRNA cis splicing, via spliceosome"/>
    <property type="evidence" value="ECO:0007669"/>
    <property type="project" value="UniProtKB-UniRule"/>
</dbReference>
<gene>
    <name evidence="10" type="ORF">SBAD_LOCUS9849</name>
</gene>
<proteinExistence type="inferred from homology"/>
<dbReference type="PANTHER" id="PTHR13288:SF8">
    <property type="entry name" value="SPLICING FACTOR 45"/>
    <property type="match status" value="1"/>
</dbReference>
<dbReference type="InterPro" id="IPR003954">
    <property type="entry name" value="RRM_euk-type"/>
</dbReference>
<keyword evidence="6 7" id="KW-0539">Nucleus</keyword>
<dbReference type="SUPFAM" id="SSF54928">
    <property type="entry name" value="RNA-binding domain, RBD"/>
    <property type="match status" value="1"/>
</dbReference>
<keyword evidence="7" id="KW-0747">Spliceosome</keyword>
<dbReference type="PANTHER" id="PTHR13288">
    <property type="entry name" value="SPLICING FACTOR 45 SPF45"/>
    <property type="match status" value="1"/>
</dbReference>
<dbReference type="PROSITE" id="PS50174">
    <property type="entry name" value="G_PATCH"/>
    <property type="match status" value="1"/>
</dbReference>
<organism evidence="12">
    <name type="scientific">Soboliphyme baturini</name>
    <dbReference type="NCBI Taxonomy" id="241478"/>
    <lineage>
        <taxon>Eukaryota</taxon>
        <taxon>Metazoa</taxon>
        <taxon>Ecdysozoa</taxon>
        <taxon>Nematoda</taxon>
        <taxon>Enoplea</taxon>
        <taxon>Dorylaimia</taxon>
        <taxon>Dioctophymatida</taxon>
        <taxon>Dioctophymatoidea</taxon>
        <taxon>Soboliphymatidae</taxon>
        <taxon>Soboliphyme</taxon>
    </lineage>
</organism>
<evidence type="ECO:0000256" key="4">
    <source>
        <dbReference type="ARBA" id="ARBA00022884"/>
    </source>
</evidence>
<dbReference type="InterPro" id="IPR000504">
    <property type="entry name" value="RRM_dom"/>
</dbReference>
<dbReference type="Proteomes" id="UP000270296">
    <property type="component" value="Unassembled WGS sequence"/>
</dbReference>
<dbReference type="Gene3D" id="3.30.70.330">
    <property type="match status" value="1"/>
</dbReference>
<reference evidence="10 11" key="2">
    <citation type="submission" date="2018-11" db="EMBL/GenBank/DDBJ databases">
        <authorList>
            <consortium name="Pathogen Informatics"/>
        </authorList>
    </citation>
    <scope>NUCLEOTIDE SEQUENCE [LARGE SCALE GENOMIC DNA]</scope>
</reference>
<evidence type="ECO:0000313" key="10">
    <source>
        <dbReference type="EMBL" id="VDP26657.1"/>
    </source>
</evidence>
<keyword evidence="11" id="KW-1185">Reference proteome</keyword>
<feature type="region of interest" description="Disordered" evidence="8">
    <location>
        <begin position="141"/>
        <end position="161"/>
    </location>
</feature>
<dbReference type="EMBL" id="UZAM01013260">
    <property type="protein sequence ID" value="VDP26657.1"/>
    <property type="molecule type" value="Genomic_DNA"/>
</dbReference>
<sequence>MSLYEGLDEDPAVKPKDGEKLEATENWKSGLKLLQTHIHLKKATLLQRDKPKIGGGSSPVDTSIKRKGEISKTTKTVLVDAPPLSFLPIKDSISNAEEWHVDDEYNPLLPNDFERLIRQREEDRLMKLSKVKYALPTEDDWEAETNEEVKEREKRSKPAPHLLLTYPSSSELTVGAAIAPPPNLIEEDRHASEDTAPPATSLADTGQIGKGLNVATRIMERYGYKQGSGLGKLEQGMSTPLLVEKTGLRGGKIIHEKDIPKEVPMPVPVPAYLPAPAVEQNSLGESITEILKSPSKNMVGPGEVDEELEPEVKEEMQKYGEVVKCLIFEMPSVPENEAVRIFVEFSKVDQAIKAAVALNGRYFAGRIVQAGFYDVDNFHNLQLTD</sequence>
<keyword evidence="4 7" id="KW-0694">RNA-binding</keyword>
<dbReference type="SMART" id="SM00443">
    <property type="entry name" value="G_patch"/>
    <property type="match status" value="1"/>
</dbReference>
<protein>
    <recommendedName>
        <fullName evidence="7">Splicing factor 45</fullName>
    </recommendedName>
    <alternativeName>
        <fullName evidence="7">RNA-binding motif protein 17</fullName>
    </alternativeName>
</protein>
<evidence type="ECO:0000256" key="8">
    <source>
        <dbReference type="SAM" id="MobiDB-lite"/>
    </source>
</evidence>
<evidence type="ECO:0000259" key="9">
    <source>
        <dbReference type="PROSITE" id="PS50174"/>
    </source>
</evidence>
<reference evidence="12" key="1">
    <citation type="submission" date="2016-06" db="UniProtKB">
        <authorList>
            <consortium name="WormBaseParasite"/>
        </authorList>
    </citation>
    <scope>IDENTIFICATION</scope>
</reference>
<evidence type="ECO:0000256" key="5">
    <source>
        <dbReference type="ARBA" id="ARBA00023187"/>
    </source>
</evidence>
<dbReference type="AlphaFoldDB" id="A0A183J1V1"/>
<dbReference type="InterPro" id="IPR040052">
    <property type="entry name" value="RBM17"/>
</dbReference>
<comment type="similarity">
    <text evidence="2">Belongs to the RRM half pint family.</text>
</comment>
<keyword evidence="3 7" id="KW-0507">mRNA processing</keyword>
<feature type="compositionally biased region" description="Basic and acidic residues" evidence="8">
    <location>
        <begin position="11"/>
        <end position="21"/>
    </location>
</feature>
<dbReference type="InterPro" id="IPR035979">
    <property type="entry name" value="RBD_domain_sf"/>
</dbReference>
<evidence type="ECO:0000256" key="1">
    <source>
        <dbReference type="ARBA" id="ARBA00004123"/>
    </source>
</evidence>
<dbReference type="Pfam" id="PF00076">
    <property type="entry name" value="RRM_1"/>
    <property type="match status" value="1"/>
</dbReference>
<dbReference type="WBParaSite" id="SBAD_0001020001-mRNA-1">
    <property type="protein sequence ID" value="SBAD_0001020001-mRNA-1"/>
    <property type="gene ID" value="SBAD_0001020001"/>
</dbReference>
<evidence type="ECO:0000256" key="7">
    <source>
        <dbReference type="PIRNR" id="PIRNR031066"/>
    </source>
</evidence>
<evidence type="ECO:0000256" key="2">
    <source>
        <dbReference type="ARBA" id="ARBA00005987"/>
    </source>
</evidence>
<dbReference type="InterPro" id="IPR012677">
    <property type="entry name" value="Nucleotide-bd_a/b_plait_sf"/>
</dbReference>
<feature type="compositionally biased region" description="Basic and acidic residues" evidence="8">
    <location>
        <begin position="147"/>
        <end position="156"/>
    </location>
</feature>
<dbReference type="Pfam" id="PF01585">
    <property type="entry name" value="G-patch"/>
    <property type="match status" value="1"/>
</dbReference>
<feature type="compositionally biased region" description="Acidic residues" evidence="8">
    <location>
        <begin position="1"/>
        <end position="10"/>
    </location>
</feature>
<dbReference type="GO" id="GO:0005654">
    <property type="term" value="C:nucleoplasm"/>
    <property type="evidence" value="ECO:0007669"/>
    <property type="project" value="UniProtKB-UniRule"/>
</dbReference>
<dbReference type="GO" id="GO:0071011">
    <property type="term" value="C:precatalytic spliceosome"/>
    <property type="evidence" value="ECO:0007669"/>
    <property type="project" value="TreeGrafter"/>
</dbReference>
<name>A0A183J1V1_9BILA</name>